<evidence type="ECO:0000256" key="1">
    <source>
        <dbReference type="ARBA" id="ARBA00003544"/>
    </source>
</evidence>
<keyword evidence="10" id="KW-1185">Reference proteome</keyword>
<accession>L0GZN4</accession>
<dbReference type="KEGG" id="tmb:Thimo_2023"/>
<evidence type="ECO:0000256" key="3">
    <source>
        <dbReference type="ARBA" id="ARBA00022578"/>
    </source>
</evidence>
<feature type="domain" description="Transposase InsH N-terminal" evidence="8">
    <location>
        <begin position="1"/>
        <end position="87"/>
    </location>
</feature>
<dbReference type="InterPro" id="IPR002559">
    <property type="entry name" value="Transposase_11"/>
</dbReference>
<dbReference type="GO" id="GO:0006313">
    <property type="term" value="P:DNA transposition"/>
    <property type="evidence" value="ECO:0007669"/>
    <property type="project" value="InterPro"/>
</dbReference>
<reference evidence="9 10" key="1">
    <citation type="submission" date="2011-09" db="EMBL/GenBank/DDBJ databases">
        <title>Complete sequence of chromosome of Thioflavicoccus mobilis 8321.</title>
        <authorList>
            <consortium name="US DOE Joint Genome Institute"/>
            <person name="Lucas S."/>
            <person name="Han J."/>
            <person name="Lapidus A."/>
            <person name="Cheng J.-F."/>
            <person name="Goodwin L."/>
            <person name="Pitluck S."/>
            <person name="Peters L."/>
            <person name="Ovchinnikova G."/>
            <person name="Lu M."/>
            <person name="Detter J.C."/>
            <person name="Han C."/>
            <person name="Tapia R."/>
            <person name="Land M."/>
            <person name="Hauser L."/>
            <person name="Kyrpides N."/>
            <person name="Ivanova N."/>
            <person name="Pagani I."/>
            <person name="Vogl K."/>
            <person name="Liu Z."/>
            <person name="Imhoff J."/>
            <person name="Thiel V."/>
            <person name="Frigaard N.-U."/>
            <person name="Bryant D."/>
            <person name="Woyke T."/>
        </authorList>
    </citation>
    <scope>NUCLEOTIDE SEQUENCE [LARGE SCALE GENOMIC DNA]</scope>
    <source>
        <strain evidence="9 10">8321</strain>
    </source>
</reference>
<evidence type="ECO:0000256" key="5">
    <source>
        <dbReference type="ARBA" id="ARBA00023172"/>
    </source>
</evidence>
<feature type="compositionally biased region" description="Basic and acidic residues" evidence="6">
    <location>
        <begin position="135"/>
        <end position="148"/>
    </location>
</feature>
<dbReference type="PANTHER" id="PTHR35604:SF2">
    <property type="entry name" value="TRANSPOSASE INSH FOR INSERTION SEQUENCE ELEMENT IS5A-RELATED"/>
    <property type="match status" value="1"/>
</dbReference>
<evidence type="ECO:0000256" key="6">
    <source>
        <dbReference type="SAM" id="MobiDB-lite"/>
    </source>
</evidence>
<gene>
    <name evidence="9" type="ORF">Thimo_2023</name>
</gene>
<dbReference type="InterPro" id="IPR008490">
    <property type="entry name" value="Transposase_InsH_N"/>
</dbReference>
<feature type="region of interest" description="Disordered" evidence="6">
    <location>
        <begin position="129"/>
        <end position="148"/>
    </location>
</feature>
<dbReference type="EMBL" id="CP003051">
    <property type="protein sequence ID" value="AGA90784.1"/>
    <property type="molecule type" value="Genomic_DNA"/>
</dbReference>
<evidence type="ECO:0000313" key="9">
    <source>
        <dbReference type="EMBL" id="AGA90784.1"/>
    </source>
</evidence>
<dbReference type="HOGENOM" id="CLU_049873_1_2_6"/>
<dbReference type="eggNOG" id="COG3039">
    <property type="taxonomic scope" value="Bacteria"/>
</dbReference>
<evidence type="ECO:0000259" key="7">
    <source>
        <dbReference type="Pfam" id="PF01609"/>
    </source>
</evidence>
<evidence type="ECO:0000256" key="4">
    <source>
        <dbReference type="ARBA" id="ARBA00023125"/>
    </source>
</evidence>
<dbReference type="Pfam" id="PF05598">
    <property type="entry name" value="DUF772"/>
    <property type="match status" value="1"/>
</dbReference>
<dbReference type="OrthoDB" id="5761311at2"/>
<protein>
    <submittedName>
        <fullName evidence="9">Transposase, IS5 family</fullName>
    </submittedName>
</protein>
<evidence type="ECO:0000256" key="2">
    <source>
        <dbReference type="ARBA" id="ARBA00010075"/>
    </source>
</evidence>
<name>L0GZN4_9GAMM</name>
<sequence>MERVVPWAELVQVVRPFYYQEAGRGRGHPPGPLERMLRLYFQQQWFALADEALEDAVYDSQAFRGFLGIDLLRVSVPDATTLVKFRRLLEADDLGQRLLERVNALLRARGRLLSQGTLVDATIVAAPSSTKNAKRQRDPEMHQTREGNQRYFGMKAHIGADRASGAVHSVHCTAANVADISATGHLLHGEEKQVFADAGYLGAEKRSELKDRQIHWYIAAKRSQVKALPEGQIKDLTRALEWRKAQVRSRVEHPFHIVKNLFGHKKVRYKGLKKDSVQWSVLFALANLYLLRKPLLAWSQARCAHMPGAGRKGGVVSPK</sequence>
<dbReference type="InterPro" id="IPR047959">
    <property type="entry name" value="Transpos_IS5"/>
</dbReference>
<proteinExistence type="inferred from homology"/>
<dbReference type="PATRIC" id="fig|765912.4.peg.1983"/>
<comment type="similarity">
    <text evidence="2">Belongs to the transposase 11 family.</text>
</comment>
<dbReference type="Proteomes" id="UP000010816">
    <property type="component" value="Chromosome"/>
</dbReference>
<feature type="domain" description="Transposase IS4-like" evidence="7">
    <location>
        <begin position="115"/>
        <end position="288"/>
    </location>
</feature>
<evidence type="ECO:0000259" key="8">
    <source>
        <dbReference type="Pfam" id="PF05598"/>
    </source>
</evidence>
<evidence type="ECO:0000313" key="10">
    <source>
        <dbReference type="Proteomes" id="UP000010816"/>
    </source>
</evidence>
<dbReference type="AlphaFoldDB" id="L0GZN4"/>
<dbReference type="GO" id="GO:0003677">
    <property type="term" value="F:DNA binding"/>
    <property type="evidence" value="ECO:0007669"/>
    <property type="project" value="UniProtKB-KW"/>
</dbReference>
<organism evidence="9 10">
    <name type="scientific">Thioflavicoccus mobilis 8321</name>
    <dbReference type="NCBI Taxonomy" id="765912"/>
    <lineage>
        <taxon>Bacteria</taxon>
        <taxon>Pseudomonadati</taxon>
        <taxon>Pseudomonadota</taxon>
        <taxon>Gammaproteobacteria</taxon>
        <taxon>Chromatiales</taxon>
        <taxon>Chromatiaceae</taxon>
        <taxon>Thioflavicoccus</taxon>
    </lineage>
</organism>
<keyword evidence="5" id="KW-0233">DNA recombination</keyword>
<dbReference type="PANTHER" id="PTHR35604">
    <property type="entry name" value="TRANSPOSASE INSH FOR INSERTION SEQUENCE ELEMENT IS5A-RELATED"/>
    <property type="match status" value="1"/>
</dbReference>
<dbReference type="GO" id="GO:0004803">
    <property type="term" value="F:transposase activity"/>
    <property type="evidence" value="ECO:0007669"/>
    <property type="project" value="InterPro"/>
</dbReference>
<comment type="function">
    <text evidence="1">Involved in the transposition of the insertion sequence IS5.</text>
</comment>
<keyword evidence="3" id="KW-0815">Transposition</keyword>
<dbReference type="Pfam" id="PF01609">
    <property type="entry name" value="DDE_Tnp_1"/>
    <property type="match status" value="1"/>
</dbReference>
<dbReference type="NCBIfam" id="NF033581">
    <property type="entry name" value="transpos_IS5_4"/>
    <property type="match status" value="1"/>
</dbReference>
<keyword evidence="4" id="KW-0238">DNA-binding</keyword>